<evidence type="ECO:0008006" key="2">
    <source>
        <dbReference type="Google" id="ProtNLM"/>
    </source>
</evidence>
<protein>
    <recommendedName>
        <fullName evidence="2">F-box domain-containing protein</fullName>
    </recommendedName>
</protein>
<dbReference type="EMBL" id="LR031569">
    <property type="protein sequence ID" value="VDC66430.1"/>
    <property type="molecule type" value="Genomic_DNA"/>
</dbReference>
<sequence>MEEEYESRRLRRWEELDTDILVSIFHKFSVFELARVNF</sequence>
<proteinExistence type="predicted"/>
<evidence type="ECO:0000313" key="1">
    <source>
        <dbReference type="EMBL" id="VDC66430.1"/>
    </source>
</evidence>
<gene>
    <name evidence="1" type="ORF">BRAA06T24970Z</name>
</gene>
<name>A0A3P5YZQ0_BRACM</name>
<dbReference type="AlphaFoldDB" id="A0A3P5YZQ0"/>
<organism evidence="1">
    <name type="scientific">Brassica campestris</name>
    <name type="common">Field mustard</name>
    <dbReference type="NCBI Taxonomy" id="3711"/>
    <lineage>
        <taxon>Eukaryota</taxon>
        <taxon>Viridiplantae</taxon>
        <taxon>Streptophyta</taxon>
        <taxon>Embryophyta</taxon>
        <taxon>Tracheophyta</taxon>
        <taxon>Spermatophyta</taxon>
        <taxon>Magnoliopsida</taxon>
        <taxon>eudicotyledons</taxon>
        <taxon>Gunneridae</taxon>
        <taxon>Pentapetalae</taxon>
        <taxon>rosids</taxon>
        <taxon>malvids</taxon>
        <taxon>Brassicales</taxon>
        <taxon>Brassicaceae</taxon>
        <taxon>Brassiceae</taxon>
        <taxon>Brassica</taxon>
    </lineage>
</organism>
<reference evidence="1" key="1">
    <citation type="submission" date="2018-11" db="EMBL/GenBank/DDBJ databases">
        <authorList>
            <consortium name="Genoscope - CEA"/>
            <person name="William W."/>
        </authorList>
    </citation>
    <scope>NUCLEOTIDE SEQUENCE</scope>
</reference>
<accession>A0A3P5YZQ0</accession>